<dbReference type="InterPro" id="IPR036116">
    <property type="entry name" value="FN3_sf"/>
</dbReference>
<name>A0A7K1SA44_9BACT</name>
<dbReference type="AlphaFoldDB" id="A0A7K1SA44"/>
<feature type="domain" description="Fibronectin type-III" evidence="2">
    <location>
        <begin position="573"/>
        <end position="665"/>
    </location>
</feature>
<feature type="signal peptide" evidence="1">
    <location>
        <begin position="1"/>
        <end position="21"/>
    </location>
</feature>
<protein>
    <recommendedName>
        <fullName evidence="2">Fibronectin type-III domain-containing protein</fullName>
    </recommendedName>
</protein>
<dbReference type="PROSITE" id="PS50853">
    <property type="entry name" value="FN3"/>
    <property type="match status" value="2"/>
</dbReference>
<dbReference type="Gene3D" id="2.60.40.10">
    <property type="entry name" value="Immunoglobulins"/>
    <property type="match status" value="4"/>
</dbReference>
<dbReference type="RefSeq" id="WP_157584943.1">
    <property type="nucleotide sequence ID" value="NZ_WPIN01000004.1"/>
</dbReference>
<keyword evidence="1" id="KW-0732">Signal</keyword>
<dbReference type="InterPro" id="IPR003961">
    <property type="entry name" value="FN3_dom"/>
</dbReference>
<dbReference type="Proteomes" id="UP000436006">
    <property type="component" value="Unassembled WGS sequence"/>
</dbReference>
<keyword evidence="4" id="KW-1185">Reference proteome</keyword>
<sequence length="665" mass="74812">MKTQSILFLLLAFSLTLSASAQQTRATAGRYGVFIQTDRLLHGPRYILERLETGNGQAGWKSVYMTDEAPRSATDLIARLTLLTRKNPLYQLPNDSLTRLLYARYRDMATADSLNSYGWNPQYLEAFGIGFLDTAVVQGRRYDYRIRPMTNTGDGPSRSPVTVSVPGAKPAVTAKSLRHSADGSAVKITYLLQKSTPDLAGVRILRATYGQTAFTECGADWGFRKGKKDSVLLEITDSQVRRKMLYQYVVLITDFLGNESRPSDTLTLTNLRPNEQIPAILDIRTTSAEANNAIRLSWRLASTKDLRSIEIWRSDNYDNSFRRIASALPTDTVFYDNRVEPVKGYYYQLRPNGTYDALPASVKVSGMLQANRSALVPPSFLRLAQADDTLTFRWQRADVDTRGYYLYFSNSPSGPMTQYSSVIISTDSVIQYKVPVSKLALGVGYRWSVTAVNTSYNQSPMSQVVYSDPRFPARLATPINPAIVQKEDHALVIWENMQTIDPYVIGYLIERQEEEGAFKELYRQLPTDRARNSYEDGSVQLGRHYNYRIRAYGLNDKFSAFSTEVTYFVPLPPVLPLRGLVAVVTGKGVKVGWDAPLDNSLDKVLIYRYTPKTDRPRLVGTVPGRQTEFIDREATPGIAYQYTLVAVQPDKRESDSTSPVGVEWR</sequence>
<dbReference type="SMART" id="SM00060">
    <property type="entry name" value="FN3"/>
    <property type="match status" value="3"/>
</dbReference>
<dbReference type="EMBL" id="WPIN01000004">
    <property type="protein sequence ID" value="MVM30694.1"/>
    <property type="molecule type" value="Genomic_DNA"/>
</dbReference>
<evidence type="ECO:0000259" key="2">
    <source>
        <dbReference type="PROSITE" id="PS50853"/>
    </source>
</evidence>
<feature type="domain" description="Fibronectin type-III" evidence="2">
    <location>
        <begin position="477"/>
        <end position="572"/>
    </location>
</feature>
<organism evidence="3 4">
    <name type="scientific">Spirosoma arboris</name>
    <dbReference type="NCBI Taxonomy" id="2682092"/>
    <lineage>
        <taxon>Bacteria</taxon>
        <taxon>Pseudomonadati</taxon>
        <taxon>Bacteroidota</taxon>
        <taxon>Cytophagia</taxon>
        <taxon>Cytophagales</taxon>
        <taxon>Cytophagaceae</taxon>
        <taxon>Spirosoma</taxon>
    </lineage>
</organism>
<gene>
    <name evidence="3" type="ORF">GO755_11685</name>
</gene>
<evidence type="ECO:0000313" key="3">
    <source>
        <dbReference type="EMBL" id="MVM30694.1"/>
    </source>
</evidence>
<dbReference type="SUPFAM" id="SSF49265">
    <property type="entry name" value="Fibronectin type III"/>
    <property type="match status" value="2"/>
</dbReference>
<feature type="chain" id="PRO_5029591572" description="Fibronectin type-III domain-containing protein" evidence="1">
    <location>
        <begin position="22"/>
        <end position="665"/>
    </location>
</feature>
<dbReference type="InterPro" id="IPR013783">
    <property type="entry name" value="Ig-like_fold"/>
</dbReference>
<proteinExistence type="predicted"/>
<reference evidence="3 4" key="1">
    <citation type="submission" date="2019-12" db="EMBL/GenBank/DDBJ databases">
        <title>Spirosoma sp. HMF4905 genome sequencing and assembly.</title>
        <authorList>
            <person name="Kang H."/>
            <person name="Cha I."/>
            <person name="Kim H."/>
            <person name="Joh K."/>
        </authorList>
    </citation>
    <scope>NUCLEOTIDE SEQUENCE [LARGE SCALE GENOMIC DNA]</scope>
    <source>
        <strain evidence="3 4">HMF4905</strain>
    </source>
</reference>
<comment type="caution">
    <text evidence="3">The sequence shown here is derived from an EMBL/GenBank/DDBJ whole genome shotgun (WGS) entry which is preliminary data.</text>
</comment>
<accession>A0A7K1SA44</accession>
<evidence type="ECO:0000313" key="4">
    <source>
        <dbReference type="Proteomes" id="UP000436006"/>
    </source>
</evidence>
<evidence type="ECO:0000256" key="1">
    <source>
        <dbReference type="SAM" id="SignalP"/>
    </source>
</evidence>